<sequence>MWQIDGKVQMAEPLGRIRRDERSVRMLDETKEIRETGRTVKSDKGTKLCVILRFRQSIKDLGVRIVQRLEARRDSKTKGFDPRDPPGALRLAPSNFIICCLPGHFLHPHTKVEQPTETLPDFVQFDSDNVDNCVTPNGENVSCVPLDNCPILINGVKTLNDAVIDFTKKSVCKTEENAHYVCCGTSSYLKIRPCLTPNQENGKCVELESCPIIFDGVRVLNQTIIDFATKSICRIEGDVRYVCCGTLSYLLPPVHRITSDTSTLNSPITVRTVTATISTNKTESKSPLVSDRKYCGYQHADDRIYNEDDTAIDKFPWVALLIHENDTVKDEQHCLGTLINNRYVVTTAVCVNNTDADAGFKIFSFGCMYAPVTGFPKAYGIYDEDSRHVLVKNK</sequence>
<dbReference type="Gene3D" id="3.30.1640.30">
    <property type="match status" value="2"/>
</dbReference>
<keyword evidence="8" id="KW-1185">Reference proteome</keyword>
<keyword evidence="3" id="KW-0378">Hydrolase</keyword>
<evidence type="ECO:0000256" key="2">
    <source>
        <dbReference type="ARBA" id="ARBA00022729"/>
    </source>
</evidence>
<comment type="caution">
    <text evidence="7">The sequence shown here is derived from an EMBL/GenBank/DDBJ whole genome shotgun (WGS) entry which is preliminary data.</text>
</comment>
<evidence type="ECO:0000256" key="5">
    <source>
        <dbReference type="ARBA" id="ARBA00023157"/>
    </source>
</evidence>
<dbReference type="GO" id="GO:0006508">
    <property type="term" value="P:proteolysis"/>
    <property type="evidence" value="ECO:0007669"/>
    <property type="project" value="UniProtKB-KW"/>
</dbReference>
<proteinExistence type="predicted"/>
<name>A0A8K0D1S5_IGNLU</name>
<dbReference type="InterPro" id="IPR038565">
    <property type="entry name" value="CLIP_sf"/>
</dbReference>
<keyword evidence="5" id="KW-1015">Disulfide bond</keyword>
<organism evidence="7 8">
    <name type="scientific">Ignelater luminosus</name>
    <name type="common">Cucubano</name>
    <name type="synonym">Pyrophorus luminosus</name>
    <dbReference type="NCBI Taxonomy" id="2038154"/>
    <lineage>
        <taxon>Eukaryota</taxon>
        <taxon>Metazoa</taxon>
        <taxon>Ecdysozoa</taxon>
        <taxon>Arthropoda</taxon>
        <taxon>Hexapoda</taxon>
        <taxon>Insecta</taxon>
        <taxon>Pterygota</taxon>
        <taxon>Neoptera</taxon>
        <taxon>Endopterygota</taxon>
        <taxon>Coleoptera</taxon>
        <taxon>Polyphaga</taxon>
        <taxon>Elateriformia</taxon>
        <taxon>Elateroidea</taxon>
        <taxon>Elateridae</taxon>
        <taxon>Agrypninae</taxon>
        <taxon>Pyrophorini</taxon>
        <taxon>Ignelater</taxon>
    </lineage>
</organism>
<evidence type="ECO:0000256" key="3">
    <source>
        <dbReference type="ARBA" id="ARBA00022801"/>
    </source>
</evidence>
<evidence type="ECO:0000313" key="7">
    <source>
        <dbReference type="EMBL" id="KAF2897815.1"/>
    </source>
</evidence>
<keyword evidence="1" id="KW-0645">Protease</keyword>
<dbReference type="PROSITE" id="PS51888">
    <property type="entry name" value="CLIP"/>
    <property type="match status" value="2"/>
</dbReference>
<dbReference type="Pfam" id="PF12032">
    <property type="entry name" value="CLIP"/>
    <property type="match status" value="2"/>
</dbReference>
<dbReference type="AlphaFoldDB" id="A0A8K0D1S5"/>
<feature type="domain" description="Clip" evidence="6">
    <location>
        <begin position="193"/>
        <end position="244"/>
    </location>
</feature>
<gene>
    <name evidence="7" type="ORF">ILUMI_08359</name>
</gene>
<dbReference type="InterPro" id="IPR009003">
    <property type="entry name" value="Peptidase_S1_PA"/>
</dbReference>
<protein>
    <recommendedName>
        <fullName evidence="6">Clip domain-containing protein</fullName>
    </recommendedName>
</protein>
<dbReference type="SMART" id="SM00680">
    <property type="entry name" value="CLIP"/>
    <property type="match status" value="2"/>
</dbReference>
<evidence type="ECO:0000256" key="4">
    <source>
        <dbReference type="ARBA" id="ARBA00022825"/>
    </source>
</evidence>
<dbReference type="GO" id="GO:0008236">
    <property type="term" value="F:serine-type peptidase activity"/>
    <property type="evidence" value="ECO:0007669"/>
    <property type="project" value="UniProtKB-KW"/>
</dbReference>
<dbReference type="Proteomes" id="UP000801492">
    <property type="component" value="Unassembled WGS sequence"/>
</dbReference>
<dbReference type="Gene3D" id="2.40.10.10">
    <property type="entry name" value="Trypsin-like serine proteases"/>
    <property type="match status" value="1"/>
</dbReference>
<dbReference type="InterPro" id="IPR022700">
    <property type="entry name" value="CLIP"/>
</dbReference>
<keyword evidence="2" id="KW-0732">Signal</keyword>
<dbReference type="SUPFAM" id="SSF50494">
    <property type="entry name" value="Trypsin-like serine proteases"/>
    <property type="match status" value="1"/>
</dbReference>
<evidence type="ECO:0000256" key="1">
    <source>
        <dbReference type="ARBA" id="ARBA00022670"/>
    </source>
</evidence>
<reference evidence="7" key="1">
    <citation type="submission" date="2019-08" db="EMBL/GenBank/DDBJ databases">
        <title>The genome of the North American firefly Photinus pyralis.</title>
        <authorList>
            <consortium name="Photinus pyralis genome working group"/>
            <person name="Fallon T.R."/>
            <person name="Sander Lower S.E."/>
            <person name="Weng J.-K."/>
        </authorList>
    </citation>
    <scope>NUCLEOTIDE SEQUENCE</scope>
    <source>
        <strain evidence="7">TRF0915ILg1</strain>
        <tissue evidence="7">Whole body</tissue>
    </source>
</reference>
<evidence type="ECO:0000313" key="8">
    <source>
        <dbReference type="Proteomes" id="UP000801492"/>
    </source>
</evidence>
<keyword evidence="4" id="KW-0720">Serine protease</keyword>
<accession>A0A8K0D1S5</accession>
<evidence type="ECO:0000259" key="6">
    <source>
        <dbReference type="PROSITE" id="PS51888"/>
    </source>
</evidence>
<dbReference type="OrthoDB" id="10460553at2759"/>
<feature type="domain" description="Clip" evidence="6">
    <location>
        <begin position="132"/>
        <end position="183"/>
    </location>
</feature>
<dbReference type="InterPro" id="IPR043504">
    <property type="entry name" value="Peptidase_S1_PA_chymotrypsin"/>
</dbReference>
<dbReference type="EMBL" id="VTPC01003918">
    <property type="protein sequence ID" value="KAF2897815.1"/>
    <property type="molecule type" value="Genomic_DNA"/>
</dbReference>